<reference evidence="7 8" key="1">
    <citation type="submission" date="2017-02" db="EMBL/GenBank/DDBJ databases">
        <authorList>
            <person name="Peterson S.W."/>
        </authorList>
    </citation>
    <scope>NUCLEOTIDE SEQUENCE [LARGE SCALE GENOMIC DNA]</scope>
    <source>
        <strain evidence="7 8">M1</strain>
    </source>
</reference>
<dbReference type="Gene3D" id="3.20.20.70">
    <property type="entry name" value="Aldolase class I"/>
    <property type="match status" value="1"/>
</dbReference>
<keyword evidence="3" id="KW-0479">Metal-binding</keyword>
<evidence type="ECO:0000313" key="7">
    <source>
        <dbReference type="EMBL" id="SKC69362.1"/>
    </source>
</evidence>
<evidence type="ECO:0000313" key="8">
    <source>
        <dbReference type="Proteomes" id="UP000190285"/>
    </source>
</evidence>
<dbReference type="SFLD" id="SFLDG01384">
    <property type="entry name" value="thioether_bond_formation_requi"/>
    <property type="match status" value="1"/>
</dbReference>
<dbReference type="InterPro" id="IPR023885">
    <property type="entry name" value="4Fe4S-binding_SPASM_dom"/>
</dbReference>
<evidence type="ECO:0000256" key="2">
    <source>
        <dbReference type="ARBA" id="ARBA00022691"/>
    </source>
</evidence>
<dbReference type="Proteomes" id="UP000190285">
    <property type="component" value="Unassembled WGS sequence"/>
</dbReference>
<feature type="domain" description="Radical SAM core" evidence="6">
    <location>
        <begin position="106"/>
        <end position="342"/>
    </location>
</feature>
<dbReference type="NCBIfam" id="TIGR04085">
    <property type="entry name" value="rSAM_more_4Fe4S"/>
    <property type="match status" value="1"/>
</dbReference>
<dbReference type="Pfam" id="PF04055">
    <property type="entry name" value="Radical_SAM"/>
    <property type="match status" value="1"/>
</dbReference>
<dbReference type="CDD" id="cd01335">
    <property type="entry name" value="Radical_SAM"/>
    <property type="match status" value="1"/>
</dbReference>
<sequence length="477" mass="54966">MLNSRELLLSNYVNTIEKNDNSFRLFHSIHGGLCEVDNEIYKVLKYLKKSRVLSDIYNEFSYIDTLEVNDIINEFFEKGFIIYNGQNEIKSYMDHESKRVNKIKTGEQIKAIQLVVSNKCNYSCKYCFTNSIYSSKEREIYQKHDKNQLMTPENAINYIEKVIEKVIKANNRELAIQFFGGEPLTNWDTIKSVLDHYKDEDRLNINYSIVTNGALITQEVSKYFKKYNVPVIMSFDSPNNSHRYANNGSNSIENTIKSLEILKENNNYIAFNSVLSRDTFDYFNNDIVHFAKKYNVSEIGVLLDLDPGFYQEFNLDDIVNKIIDLYDYGLNNGIVVTGYWHNSYQNIIMNRSIERGYKTCSATGGQLSIEPMGVVFACKGSSGYFGNINDLEGLLSSENYIKYASRSFINSNNCINCELIGHCSGLCLGSIEKKYGSITSMDEGACDLYKLLTRRLIEREKNIFRYDIDESKVCLNC</sequence>
<dbReference type="SFLD" id="SFLDG01386">
    <property type="entry name" value="main_SPASM_domain-containing"/>
    <property type="match status" value="1"/>
</dbReference>
<dbReference type="AlphaFoldDB" id="A0A1T5KZV3"/>
<dbReference type="InterPro" id="IPR007197">
    <property type="entry name" value="rSAM"/>
</dbReference>
<accession>A0A1T5KZV3</accession>
<dbReference type="InterPro" id="IPR013785">
    <property type="entry name" value="Aldolase_TIM"/>
</dbReference>
<dbReference type="PANTHER" id="PTHR43273">
    <property type="entry name" value="ANAEROBIC SULFATASE-MATURATING ENZYME HOMOLOG ASLB-RELATED"/>
    <property type="match status" value="1"/>
</dbReference>
<dbReference type="PANTHER" id="PTHR43273:SF8">
    <property type="entry name" value="RADICAL SAM DOMAIN PROTEIN"/>
    <property type="match status" value="1"/>
</dbReference>
<dbReference type="SFLD" id="SFLDS00029">
    <property type="entry name" value="Radical_SAM"/>
    <property type="match status" value="1"/>
</dbReference>
<dbReference type="SUPFAM" id="SSF102114">
    <property type="entry name" value="Radical SAM enzymes"/>
    <property type="match status" value="1"/>
</dbReference>
<dbReference type="InterPro" id="IPR058240">
    <property type="entry name" value="rSAM_sf"/>
</dbReference>
<dbReference type="GO" id="GO:0016491">
    <property type="term" value="F:oxidoreductase activity"/>
    <property type="evidence" value="ECO:0007669"/>
    <property type="project" value="InterPro"/>
</dbReference>
<dbReference type="STRING" id="36842.SAMN02194393_02243"/>
<organism evidence="7 8">
    <name type="scientific">Maledivibacter halophilus</name>
    <dbReference type="NCBI Taxonomy" id="36842"/>
    <lineage>
        <taxon>Bacteria</taxon>
        <taxon>Bacillati</taxon>
        <taxon>Bacillota</taxon>
        <taxon>Clostridia</taxon>
        <taxon>Peptostreptococcales</taxon>
        <taxon>Caminicellaceae</taxon>
        <taxon>Maledivibacter</taxon>
    </lineage>
</organism>
<dbReference type="PROSITE" id="PS51918">
    <property type="entry name" value="RADICAL_SAM"/>
    <property type="match status" value="1"/>
</dbReference>
<keyword evidence="2" id="KW-0949">S-adenosyl-L-methionine</keyword>
<name>A0A1T5KZV3_9FIRM</name>
<gene>
    <name evidence="7" type="ORF">SAMN02194393_02243</name>
</gene>
<dbReference type="GO" id="GO:0046872">
    <property type="term" value="F:metal ion binding"/>
    <property type="evidence" value="ECO:0007669"/>
    <property type="project" value="UniProtKB-KW"/>
</dbReference>
<evidence type="ECO:0000256" key="5">
    <source>
        <dbReference type="ARBA" id="ARBA00023014"/>
    </source>
</evidence>
<dbReference type="EMBL" id="FUZT01000005">
    <property type="protein sequence ID" value="SKC69362.1"/>
    <property type="molecule type" value="Genomic_DNA"/>
</dbReference>
<protein>
    <recommendedName>
        <fullName evidence="6">Radical SAM core domain-containing protein</fullName>
    </recommendedName>
</protein>
<dbReference type="OrthoDB" id="1854625at2"/>
<keyword evidence="5" id="KW-0411">Iron-sulfur</keyword>
<evidence type="ECO:0000256" key="1">
    <source>
        <dbReference type="ARBA" id="ARBA00001966"/>
    </source>
</evidence>
<dbReference type="GO" id="GO:0051536">
    <property type="term" value="F:iron-sulfur cluster binding"/>
    <property type="evidence" value="ECO:0007669"/>
    <property type="project" value="UniProtKB-KW"/>
</dbReference>
<dbReference type="SFLD" id="SFLDG01067">
    <property type="entry name" value="SPASM/twitch_domain_containing"/>
    <property type="match status" value="1"/>
</dbReference>
<proteinExistence type="predicted"/>
<comment type="cofactor">
    <cofactor evidence="1">
        <name>[4Fe-4S] cluster</name>
        <dbReference type="ChEBI" id="CHEBI:49883"/>
    </cofactor>
</comment>
<keyword evidence="8" id="KW-1185">Reference proteome</keyword>
<keyword evidence="4" id="KW-0408">Iron</keyword>
<dbReference type="RefSeq" id="WP_079491685.1">
    <property type="nucleotide sequence ID" value="NZ_FUZT01000005.1"/>
</dbReference>
<evidence type="ECO:0000256" key="4">
    <source>
        <dbReference type="ARBA" id="ARBA00023004"/>
    </source>
</evidence>
<evidence type="ECO:0000256" key="3">
    <source>
        <dbReference type="ARBA" id="ARBA00022723"/>
    </source>
</evidence>
<evidence type="ECO:0000259" key="6">
    <source>
        <dbReference type="PROSITE" id="PS51918"/>
    </source>
</evidence>
<dbReference type="InterPro" id="IPR023867">
    <property type="entry name" value="Sulphatase_maturase_rSAM"/>
</dbReference>